<dbReference type="EMBL" id="JAPWTK010000156">
    <property type="protein sequence ID" value="KAJ8947653.1"/>
    <property type="molecule type" value="Genomic_DNA"/>
</dbReference>
<protein>
    <recommendedName>
        <fullName evidence="16">DNA-directed RNA polymerase I subunit RPA1</fullName>
        <ecNumber evidence="4">2.7.7.6</ecNumber>
    </recommendedName>
    <alternativeName>
        <fullName evidence="18">DNA-directed RNA polymerase I largest subunit</fullName>
    </alternativeName>
    <alternativeName>
        <fullName evidence="17">DNA-directed RNA polymerase I subunit rpa1</fullName>
    </alternativeName>
</protein>
<evidence type="ECO:0000313" key="21">
    <source>
        <dbReference type="Proteomes" id="UP001162162"/>
    </source>
</evidence>
<evidence type="ECO:0000256" key="3">
    <source>
        <dbReference type="ARBA" id="ARBA00011251"/>
    </source>
</evidence>
<sequence>MIMNGPKVHPGAVMVEYNGVHRHLCNGDVLLLNRQPTLHKPSIMAHTARILKGEKTLRLHYANCKAYNADFDGDEMKAHFPQNELARSEGTILAINVSNQYLVPKDGTPLSGLIQDHMIAGVRLSLRGRFFNKDDYQQLVFQALSFKTSKLILLPPAIMKPVALWSGKQILSTVIINIIPSGRERINLTATAKIPAKAWQTGKAREWKAGGTPFSNPNIMSEAEVIIRGGELLVGVFDKMHYGATPYGLIHCMYELYGGACATKLLSSLAKLYMRFLQQEGFTLGVHDILTVRKADRKRRDIIRRSREIGAEVVTQALGLPPDTPPLEIVEK</sequence>
<comment type="caution">
    <text evidence="20">The sequence shown here is derived from an EMBL/GenBank/DDBJ whole genome shotgun (WGS) entry which is preliminary data.</text>
</comment>
<dbReference type="FunFam" id="2.40.40.20:FF:000019">
    <property type="entry name" value="DNA-directed RNA polymerase II subunit RPB1"/>
    <property type="match status" value="1"/>
</dbReference>
<evidence type="ECO:0000256" key="11">
    <source>
        <dbReference type="ARBA" id="ARBA00022842"/>
    </source>
</evidence>
<evidence type="ECO:0000256" key="1">
    <source>
        <dbReference type="ARBA" id="ARBA00004604"/>
    </source>
</evidence>
<keyword evidence="7" id="KW-0808">Transferase</keyword>
<evidence type="ECO:0000256" key="18">
    <source>
        <dbReference type="ARBA" id="ARBA00078097"/>
    </source>
</evidence>
<evidence type="ECO:0000256" key="4">
    <source>
        <dbReference type="ARBA" id="ARBA00012418"/>
    </source>
</evidence>
<comment type="catalytic activity">
    <reaction evidence="14">
        <text>RNA(n) + a ribonucleoside 5'-triphosphate = RNA(n+1) + diphosphate</text>
        <dbReference type="Rhea" id="RHEA:21248"/>
        <dbReference type="Rhea" id="RHEA-COMP:14527"/>
        <dbReference type="Rhea" id="RHEA-COMP:17342"/>
        <dbReference type="ChEBI" id="CHEBI:33019"/>
        <dbReference type="ChEBI" id="CHEBI:61557"/>
        <dbReference type="ChEBI" id="CHEBI:140395"/>
        <dbReference type="EC" id="2.7.7.6"/>
    </reaction>
</comment>
<evidence type="ECO:0000256" key="13">
    <source>
        <dbReference type="ARBA" id="ARBA00023242"/>
    </source>
</evidence>
<dbReference type="InterPro" id="IPR007066">
    <property type="entry name" value="RNA_pol_Rpb1_3"/>
</dbReference>
<dbReference type="Pfam" id="PF04983">
    <property type="entry name" value="RNA_pol_Rpb1_3"/>
    <property type="match status" value="1"/>
</dbReference>
<evidence type="ECO:0000313" key="20">
    <source>
        <dbReference type="EMBL" id="KAJ8947653.1"/>
    </source>
</evidence>
<proteinExistence type="inferred from homology"/>
<keyword evidence="10" id="KW-0862">Zinc</keyword>
<evidence type="ECO:0000256" key="2">
    <source>
        <dbReference type="ARBA" id="ARBA00006460"/>
    </source>
</evidence>
<dbReference type="GO" id="GO:0003899">
    <property type="term" value="F:DNA-directed RNA polymerase activity"/>
    <property type="evidence" value="ECO:0007669"/>
    <property type="project" value="UniProtKB-EC"/>
</dbReference>
<keyword evidence="11" id="KW-0460">Magnesium</keyword>
<keyword evidence="21" id="KW-1185">Reference proteome</keyword>
<dbReference type="GO" id="GO:0046872">
    <property type="term" value="F:metal ion binding"/>
    <property type="evidence" value="ECO:0007669"/>
    <property type="project" value="UniProtKB-KW"/>
</dbReference>
<dbReference type="GO" id="GO:0003677">
    <property type="term" value="F:DNA binding"/>
    <property type="evidence" value="ECO:0007669"/>
    <property type="project" value="InterPro"/>
</dbReference>
<name>A0AAV8Y9M1_9CUCU</name>
<evidence type="ECO:0000256" key="16">
    <source>
        <dbReference type="ARBA" id="ARBA00074245"/>
    </source>
</evidence>
<keyword evidence="9" id="KW-0479">Metal-binding</keyword>
<evidence type="ECO:0000256" key="5">
    <source>
        <dbReference type="ARBA" id="ARBA00022478"/>
    </source>
</evidence>
<evidence type="ECO:0000256" key="8">
    <source>
        <dbReference type="ARBA" id="ARBA00022695"/>
    </source>
</evidence>
<dbReference type="InterPro" id="IPR006592">
    <property type="entry name" value="RNA_pol_N"/>
</dbReference>
<dbReference type="InterPro" id="IPR042102">
    <property type="entry name" value="RNA_pol_Rpb1_3_sf"/>
</dbReference>
<evidence type="ECO:0000256" key="10">
    <source>
        <dbReference type="ARBA" id="ARBA00022833"/>
    </source>
</evidence>
<evidence type="ECO:0000259" key="19">
    <source>
        <dbReference type="SMART" id="SM00663"/>
    </source>
</evidence>
<accession>A0AAV8Y9M1</accession>
<dbReference type="AlphaFoldDB" id="A0AAV8Y9M1"/>
<evidence type="ECO:0000256" key="6">
    <source>
        <dbReference type="ARBA" id="ARBA00022553"/>
    </source>
</evidence>
<dbReference type="Proteomes" id="UP001162162">
    <property type="component" value="Unassembled WGS sequence"/>
</dbReference>
<comment type="subcellular location">
    <subcellularLocation>
        <location evidence="1">Nucleus</location>
        <location evidence="1">Nucleolus</location>
    </subcellularLocation>
</comment>
<evidence type="ECO:0000256" key="12">
    <source>
        <dbReference type="ARBA" id="ARBA00023163"/>
    </source>
</evidence>
<gene>
    <name evidence="20" type="ORF">NQ318_009537</name>
</gene>
<evidence type="ECO:0000256" key="17">
    <source>
        <dbReference type="ARBA" id="ARBA00074527"/>
    </source>
</evidence>
<keyword evidence="13" id="KW-0539">Nucleus</keyword>
<evidence type="ECO:0000256" key="7">
    <source>
        <dbReference type="ARBA" id="ARBA00022679"/>
    </source>
</evidence>
<dbReference type="GO" id="GO:0005736">
    <property type="term" value="C:RNA polymerase I complex"/>
    <property type="evidence" value="ECO:0007669"/>
    <property type="project" value="TreeGrafter"/>
</dbReference>
<comment type="function">
    <text evidence="15">DNA-dependent RNA polymerase catalyzes the transcription of DNA into RNA using the four ribonucleoside triphosphates as substrates. Largest and catalytic core component of RNA polymerase I which synthesizes ribosomal RNA precursors. Forms the polymerase active center together with the second largest subunit. A single stranded DNA template strand of the promoter is positioned within the central active site cleft of Pol I. A bridging helix emanates from RPA1 and crosses the cleft near the catalytic site and is thought to promote translocation of Pol I by acting as a ratchet that moves the RNA-DNA hybrid through the active site by switching from straight to bent conformations at each step of nucleotide addition.</text>
</comment>
<keyword evidence="8" id="KW-0548">Nucleotidyltransferase</keyword>
<dbReference type="Gene3D" id="1.10.274.100">
    <property type="entry name" value="RNA polymerase Rpb1, domain 3"/>
    <property type="match status" value="1"/>
</dbReference>
<organism evidence="20 21">
    <name type="scientific">Aromia moschata</name>
    <dbReference type="NCBI Taxonomy" id="1265417"/>
    <lineage>
        <taxon>Eukaryota</taxon>
        <taxon>Metazoa</taxon>
        <taxon>Ecdysozoa</taxon>
        <taxon>Arthropoda</taxon>
        <taxon>Hexapoda</taxon>
        <taxon>Insecta</taxon>
        <taxon>Pterygota</taxon>
        <taxon>Neoptera</taxon>
        <taxon>Endopterygota</taxon>
        <taxon>Coleoptera</taxon>
        <taxon>Polyphaga</taxon>
        <taxon>Cucujiformia</taxon>
        <taxon>Chrysomeloidea</taxon>
        <taxon>Cerambycidae</taxon>
        <taxon>Cerambycinae</taxon>
        <taxon>Callichromatini</taxon>
        <taxon>Aromia</taxon>
    </lineage>
</organism>
<dbReference type="EC" id="2.7.7.6" evidence="4"/>
<dbReference type="GO" id="GO:0006351">
    <property type="term" value="P:DNA-templated transcription"/>
    <property type="evidence" value="ECO:0007669"/>
    <property type="project" value="InterPro"/>
</dbReference>
<dbReference type="FunFam" id="1.10.274.100:FF:000012">
    <property type="entry name" value="DNA-directed RNA polymerase subunit"/>
    <property type="match status" value="1"/>
</dbReference>
<dbReference type="Gene3D" id="2.40.40.20">
    <property type="match status" value="1"/>
</dbReference>
<evidence type="ECO:0000256" key="9">
    <source>
        <dbReference type="ARBA" id="ARBA00022723"/>
    </source>
</evidence>
<dbReference type="InterPro" id="IPR000722">
    <property type="entry name" value="RNA_pol_asu"/>
</dbReference>
<dbReference type="InterPro" id="IPR045867">
    <property type="entry name" value="DNA-dir_RpoC_beta_prime"/>
</dbReference>
<dbReference type="Pfam" id="PF00623">
    <property type="entry name" value="RNA_pol_Rpb1_2"/>
    <property type="match status" value="1"/>
</dbReference>
<dbReference type="PANTHER" id="PTHR19376">
    <property type="entry name" value="DNA-DIRECTED RNA POLYMERASE"/>
    <property type="match status" value="1"/>
</dbReference>
<keyword evidence="12" id="KW-0804">Transcription</keyword>
<feature type="domain" description="RNA polymerase N-terminal" evidence="19">
    <location>
        <begin position="1"/>
        <end position="125"/>
    </location>
</feature>
<dbReference type="PANTHER" id="PTHR19376:SF11">
    <property type="entry name" value="DNA-DIRECTED RNA POLYMERASE I SUBUNIT RPA1"/>
    <property type="match status" value="1"/>
</dbReference>
<evidence type="ECO:0000256" key="14">
    <source>
        <dbReference type="ARBA" id="ARBA00048552"/>
    </source>
</evidence>
<dbReference type="SMART" id="SM00663">
    <property type="entry name" value="RPOLA_N"/>
    <property type="match status" value="1"/>
</dbReference>
<dbReference type="SUPFAM" id="SSF64484">
    <property type="entry name" value="beta and beta-prime subunits of DNA dependent RNA-polymerase"/>
    <property type="match status" value="1"/>
</dbReference>
<evidence type="ECO:0000256" key="15">
    <source>
        <dbReference type="ARBA" id="ARBA00053996"/>
    </source>
</evidence>
<keyword evidence="5" id="KW-0240">DNA-directed RNA polymerase</keyword>
<reference evidence="20" key="1">
    <citation type="journal article" date="2023" name="Insect Mol. Biol.">
        <title>Genome sequencing provides insights into the evolution of gene families encoding plant cell wall-degrading enzymes in longhorned beetles.</title>
        <authorList>
            <person name="Shin N.R."/>
            <person name="Okamura Y."/>
            <person name="Kirsch R."/>
            <person name="Pauchet Y."/>
        </authorList>
    </citation>
    <scope>NUCLEOTIDE SEQUENCE</scope>
    <source>
        <strain evidence="20">AMC_N1</strain>
    </source>
</reference>
<keyword evidence="6" id="KW-0597">Phosphoprotein</keyword>
<comment type="similarity">
    <text evidence="2">Belongs to the RNA polymerase beta' chain family.</text>
</comment>
<comment type="subunit">
    <text evidence="3">Component of the RNA polymerase I (Pol I) complex consisting of at least 13 subunits.</text>
</comment>